<dbReference type="SUPFAM" id="SSF50998">
    <property type="entry name" value="Quinoprotein alcohol dehydrogenase-like"/>
    <property type="match status" value="2"/>
</dbReference>
<evidence type="ECO:0008006" key="6">
    <source>
        <dbReference type="Google" id="ProtNLM"/>
    </source>
</evidence>
<evidence type="ECO:0000259" key="3">
    <source>
        <dbReference type="Pfam" id="PF13360"/>
    </source>
</evidence>
<dbReference type="EMBL" id="BMOU01000002">
    <property type="protein sequence ID" value="GGN93239.1"/>
    <property type="molecule type" value="Genomic_DNA"/>
</dbReference>
<keyword evidence="5" id="KW-1185">Reference proteome</keyword>
<organism evidence="4 5">
    <name type="scientific">Haloarcula pellucida</name>
    <dbReference type="NCBI Taxonomy" id="1427151"/>
    <lineage>
        <taxon>Archaea</taxon>
        <taxon>Methanobacteriati</taxon>
        <taxon>Methanobacteriota</taxon>
        <taxon>Stenosarchaea group</taxon>
        <taxon>Halobacteria</taxon>
        <taxon>Halobacteriales</taxon>
        <taxon>Haloarculaceae</taxon>
        <taxon>Haloarcula</taxon>
    </lineage>
</organism>
<dbReference type="AlphaFoldDB" id="A0A830GLJ5"/>
<dbReference type="InterPro" id="IPR011047">
    <property type="entry name" value="Quinoprotein_ADH-like_sf"/>
</dbReference>
<dbReference type="Proteomes" id="UP000605784">
    <property type="component" value="Unassembled WGS sequence"/>
</dbReference>
<comment type="caution">
    <text evidence="4">The sequence shown here is derived from an EMBL/GenBank/DDBJ whole genome shotgun (WGS) entry which is preliminary data.</text>
</comment>
<feature type="region of interest" description="Disordered" evidence="1">
    <location>
        <begin position="33"/>
        <end position="60"/>
    </location>
</feature>
<accession>A0A830GLJ5</accession>
<evidence type="ECO:0000313" key="4">
    <source>
        <dbReference type="EMBL" id="GGN93239.1"/>
    </source>
</evidence>
<dbReference type="Pfam" id="PF13360">
    <property type="entry name" value="PQQ_2"/>
    <property type="match status" value="1"/>
</dbReference>
<feature type="domain" description="Pyrrolo-quinoline quinone repeat" evidence="3">
    <location>
        <begin position="160"/>
        <end position="377"/>
    </location>
</feature>
<dbReference type="Pfam" id="PF00801">
    <property type="entry name" value="PKD"/>
    <property type="match status" value="1"/>
</dbReference>
<name>A0A830GLJ5_9EURY</name>
<dbReference type="PANTHER" id="PTHR34512:SF30">
    <property type="entry name" value="OUTER MEMBRANE PROTEIN ASSEMBLY FACTOR BAMB"/>
    <property type="match status" value="1"/>
</dbReference>
<dbReference type="SUPFAM" id="SSF49299">
    <property type="entry name" value="PKD domain"/>
    <property type="match status" value="1"/>
</dbReference>
<gene>
    <name evidence="4" type="ORF">GCM10009030_18420</name>
</gene>
<feature type="domain" description="PKD" evidence="2">
    <location>
        <begin position="490"/>
        <end position="553"/>
    </location>
</feature>
<evidence type="ECO:0000259" key="2">
    <source>
        <dbReference type="Pfam" id="PF00801"/>
    </source>
</evidence>
<dbReference type="Gene3D" id="2.60.40.10">
    <property type="entry name" value="Immunoglobulins"/>
    <property type="match status" value="1"/>
</dbReference>
<dbReference type="InterPro" id="IPR035986">
    <property type="entry name" value="PKD_dom_sf"/>
</dbReference>
<reference evidence="4" key="1">
    <citation type="journal article" date="2014" name="Int. J. Syst. Evol. Microbiol.">
        <title>Complete genome sequence of Corynebacterium casei LMG S-19264T (=DSM 44701T), isolated from a smear-ripened cheese.</title>
        <authorList>
            <consortium name="US DOE Joint Genome Institute (JGI-PGF)"/>
            <person name="Walter F."/>
            <person name="Albersmeier A."/>
            <person name="Kalinowski J."/>
            <person name="Ruckert C."/>
        </authorList>
    </citation>
    <scope>NUCLEOTIDE SEQUENCE</scope>
    <source>
        <strain evidence="4">JCM 17820</strain>
    </source>
</reference>
<dbReference type="PANTHER" id="PTHR34512">
    <property type="entry name" value="CELL SURFACE PROTEIN"/>
    <property type="match status" value="1"/>
</dbReference>
<dbReference type="InterPro" id="IPR000601">
    <property type="entry name" value="PKD_dom"/>
</dbReference>
<feature type="compositionally biased region" description="Polar residues" evidence="1">
    <location>
        <begin position="42"/>
        <end position="51"/>
    </location>
</feature>
<dbReference type="InterPro" id="IPR013783">
    <property type="entry name" value="Ig-like_fold"/>
</dbReference>
<dbReference type="Gene3D" id="2.40.10.480">
    <property type="match status" value="2"/>
</dbReference>
<dbReference type="InterPro" id="IPR018391">
    <property type="entry name" value="PQQ_b-propeller_rpt"/>
</dbReference>
<dbReference type="InterPro" id="IPR002372">
    <property type="entry name" value="PQQ_rpt_dom"/>
</dbReference>
<evidence type="ECO:0000313" key="5">
    <source>
        <dbReference type="Proteomes" id="UP000605784"/>
    </source>
</evidence>
<dbReference type="Gene3D" id="2.130.10.10">
    <property type="entry name" value="YVTN repeat-like/Quinoprotein amine dehydrogenase"/>
    <property type="match status" value="1"/>
</dbReference>
<evidence type="ECO:0000256" key="1">
    <source>
        <dbReference type="SAM" id="MobiDB-lite"/>
    </source>
</evidence>
<dbReference type="SMART" id="SM00564">
    <property type="entry name" value="PQQ"/>
    <property type="match status" value="7"/>
</dbReference>
<dbReference type="RefSeq" id="WP_188996691.1">
    <property type="nucleotide sequence ID" value="NZ_BMOU01000002.1"/>
</dbReference>
<reference evidence="4" key="2">
    <citation type="submission" date="2020-09" db="EMBL/GenBank/DDBJ databases">
        <authorList>
            <person name="Sun Q."/>
            <person name="Ohkuma M."/>
        </authorList>
    </citation>
    <scope>NUCLEOTIDE SEQUENCE</scope>
    <source>
        <strain evidence="4">JCM 17820</strain>
    </source>
</reference>
<proteinExistence type="predicted"/>
<sequence length="561" mass="58882">MVRNKLLTVAVVVAVCGSLVPAVAVAGPTATDASADDWTASQGDAQNTNANDADGPTGPNATVARQFPDGGAESDIGRPSVPAVVNGTAYVGYDDSGSSATYVSKGRVIAYDTASGEVEWNQSDIPGFTETPTVADGYVYVTSSGDGADTDDDPANQTAGVYALNATTGEIAWTRTGSDAGNFVVSDGRMYVETGANLTALNASTGETVWTRPAEQDAFDMAVDDGTLVRREGGPSGNETTLRGVNVSTGDVRWNATLTGTDTFDNYYVVPERSTVSAADGTAYLTVGDRTLSAVSLDDGSVEWERTVTNEKRNLETQWLSPPAVKHDTVYVSTLHGSDDGDNSTVFALNATTGETEWQAYNDAKLFAPTVSNDTVFLPAEQVTVEGQQYGSAPRDGVFALDATSGEIRWTYALPGLAHSSRLSAAPAEGALYVRTTTWDVYSDDGRVYALESTANATPADSRFILQDDPRTKPFVSIETDPANAGDRDLDAGTNVTLTADASDPDGDVTTIEWDGDEDGEFEQSGESITVPLNYCGTLTVTVRVTDDSGETAVESVELTT</sequence>
<protein>
    <recommendedName>
        <fullName evidence="6">Outer membrane protein assembly factor BamB, contains PQQ-like beta-propeller repeat</fullName>
    </recommendedName>
</protein>
<dbReference type="InterPro" id="IPR015943">
    <property type="entry name" value="WD40/YVTN_repeat-like_dom_sf"/>
</dbReference>